<reference evidence="4 5" key="1">
    <citation type="submission" date="2014-02" db="EMBL/GenBank/DDBJ databases">
        <authorList>
            <person name="Sears C."/>
            <person name="Carroll K."/>
            <person name="Sack B.R."/>
            <person name="Qadri F."/>
            <person name="Myers L.L."/>
            <person name="Chung G.-T."/>
            <person name="Escheverria P."/>
            <person name="Fraser C.M."/>
            <person name="Sadzewicz L."/>
            <person name="Shefchek K.A."/>
            <person name="Tallon L."/>
            <person name="Das S.P."/>
            <person name="Daugherty S."/>
            <person name="Mongodin E.F."/>
        </authorList>
    </citation>
    <scope>NUCLEOTIDE SEQUENCE [LARGE SCALE GENOMIC DNA]</scope>
    <source>
        <strain evidence="4">3998T</strain>
        <strain evidence="5">3998T(B)3</strain>
    </source>
</reference>
<accession>A0A015UEJ2</accession>
<dbReference type="GO" id="GO:0003677">
    <property type="term" value="F:DNA binding"/>
    <property type="evidence" value="ECO:0007669"/>
    <property type="project" value="InterPro"/>
</dbReference>
<dbReference type="AlphaFoldDB" id="A0A015UEJ2"/>
<dbReference type="InterPro" id="IPR010093">
    <property type="entry name" value="SinI_DNA-bd"/>
</dbReference>
<comment type="caution">
    <text evidence="4">The sequence shown here is derived from an EMBL/GenBank/DDBJ whole genome shotgun (WGS) entry which is preliminary data.</text>
</comment>
<name>A0A015UEJ2_BACFG</name>
<evidence type="ECO:0000313" key="4">
    <source>
        <dbReference type="EMBL" id="EXY93167.1"/>
    </source>
</evidence>
<proteinExistence type="predicted"/>
<feature type="domain" description="Helix-turn-helix" evidence="1">
    <location>
        <begin position="7"/>
        <end position="55"/>
    </location>
</feature>
<dbReference type="EMBL" id="JGDB01000290">
    <property type="protein sequence ID" value="EXY88226.1"/>
    <property type="molecule type" value="Genomic_DNA"/>
</dbReference>
<evidence type="ECO:0000313" key="5">
    <source>
        <dbReference type="Proteomes" id="UP000020773"/>
    </source>
</evidence>
<evidence type="ECO:0000313" key="2">
    <source>
        <dbReference type="EMBL" id="EXY88173.1"/>
    </source>
</evidence>
<dbReference type="EMBL" id="JGDB01000001">
    <property type="protein sequence ID" value="EXY93167.1"/>
    <property type="molecule type" value="Genomic_DNA"/>
</dbReference>
<dbReference type="InterPro" id="IPR041657">
    <property type="entry name" value="HTH_17"/>
</dbReference>
<gene>
    <name evidence="4" type="ORF">M125_0033</name>
    <name evidence="3" type="ORF">M125_5114</name>
    <name evidence="2" type="ORF">M125_5181</name>
</gene>
<dbReference type="PATRIC" id="fig|1339316.3.peg.34"/>
<dbReference type="Pfam" id="PF12728">
    <property type="entry name" value="HTH_17"/>
    <property type="match status" value="1"/>
</dbReference>
<evidence type="ECO:0000313" key="3">
    <source>
        <dbReference type="EMBL" id="EXY88226.1"/>
    </source>
</evidence>
<evidence type="ECO:0000259" key="1">
    <source>
        <dbReference type="Pfam" id="PF12728"/>
    </source>
</evidence>
<organism evidence="4 5">
    <name type="scientific">Bacteroides fragilis str. 3998T(B)3</name>
    <dbReference type="NCBI Taxonomy" id="1339316"/>
    <lineage>
        <taxon>Bacteria</taxon>
        <taxon>Pseudomonadati</taxon>
        <taxon>Bacteroidota</taxon>
        <taxon>Bacteroidia</taxon>
        <taxon>Bacteroidales</taxon>
        <taxon>Bacteroidaceae</taxon>
        <taxon>Bacteroides</taxon>
    </lineage>
</organism>
<protein>
    <submittedName>
        <fullName evidence="4">DNA binding, excisionase family domain protein</fullName>
    </submittedName>
</protein>
<dbReference type="Proteomes" id="UP000020773">
    <property type="component" value="Unassembled WGS sequence"/>
</dbReference>
<dbReference type="NCBIfam" id="TIGR01764">
    <property type="entry name" value="excise"/>
    <property type="match status" value="1"/>
</dbReference>
<sequence>MTEQRKLLSTREAAEYCGFKLSYFRKLMMRRAIPMYKPTGKLCFFKKEDLDAFLTGVRISSQEEIAEEANRYIAGRK</sequence>
<dbReference type="EMBL" id="JGDB01000291">
    <property type="protein sequence ID" value="EXY88173.1"/>
    <property type="molecule type" value="Genomic_DNA"/>
</dbReference>